<evidence type="ECO:0000313" key="1">
    <source>
        <dbReference type="EMBL" id="MFB5759080.1"/>
    </source>
</evidence>
<sequence length="407" mass="48008">MTIVKVVDSIMGSGKTSAAINLMNRIDSNKYIYITPFLNEIARIRNVCTIRKFFEPKVYEKDGEKLFKFESLHKLLSEGKNIATTHELFKGATDETRELIYNGGYTLILDEAMEVVRELKVTPDDIEMLLKEWMYVKDGLVLWDTDKEKDKGVYQGKFQSVRRYALNHNLILHGGKILLWNFPSDVFKLFNDSYILTYLFPAQLQKYYFDLHGINYEYYRAINEDGEYKFIKKDDYTDTEVKNKIKSLIHIYDGVLNNIGDDEYALSKSWYINKTHLHKQLKNNTLNYFNNIMKSKSNDNMWGTYKDYKPKISGKGYTKGHVSITARSTNEYQHKKVLAYTVNRYLSPILDGYFNSKGIRVNQDMFALSEMIQWIWRSAIRNNEEIHIYIPSKRMRRILNNWLEDVN</sequence>
<accession>A0ABV5BVB2</accession>
<proteinExistence type="predicted"/>
<keyword evidence="2" id="KW-1185">Reference proteome</keyword>
<evidence type="ECO:0000313" key="2">
    <source>
        <dbReference type="Proteomes" id="UP001580430"/>
    </source>
</evidence>
<organism evidence="1 2">
    <name type="scientific">Paenibacillus medicaginis</name>
    <dbReference type="NCBI Taxonomy" id="1470560"/>
    <lineage>
        <taxon>Bacteria</taxon>
        <taxon>Bacillati</taxon>
        <taxon>Bacillota</taxon>
        <taxon>Bacilli</taxon>
        <taxon>Bacillales</taxon>
        <taxon>Paenibacillaceae</taxon>
        <taxon>Paenibacillus</taxon>
    </lineage>
</organism>
<reference evidence="1 2" key="1">
    <citation type="submission" date="2024-09" db="EMBL/GenBank/DDBJ databases">
        <title>Paenibacillus zeirhizospherea sp. nov., isolated from surface of the maize (Zea mays) roots in a horticulture field, Hungary.</title>
        <authorList>
            <person name="Marton D."/>
            <person name="Farkas M."/>
            <person name="Bedics A."/>
            <person name="Toth E."/>
            <person name="Tancsics A."/>
            <person name="Boka K."/>
            <person name="Marati G."/>
            <person name="Kriszt B."/>
            <person name="Cserhati M."/>
        </authorList>
    </citation>
    <scope>NUCLEOTIDE SEQUENCE [LARGE SCALE GENOMIC DNA]</scope>
    <source>
        <strain evidence="1 2">JCM 18446</strain>
    </source>
</reference>
<dbReference type="RefSeq" id="WP_375518332.1">
    <property type="nucleotide sequence ID" value="NZ_JBHIRY010000001.1"/>
</dbReference>
<protein>
    <submittedName>
        <fullName evidence="1">Uncharacterized protein</fullName>
    </submittedName>
</protein>
<gene>
    <name evidence="1" type="ORF">ACE5LO_01605</name>
</gene>
<dbReference type="Proteomes" id="UP001580430">
    <property type="component" value="Unassembled WGS sequence"/>
</dbReference>
<comment type="caution">
    <text evidence="1">The sequence shown here is derived from an EMBL/GenBank/DDBJ whole genome shotgun (WGS) entry which is preliminary data.</text>
</comment>
<dbReference type="EMBL" id="JBHIRY010000001">
    <property type="protein sequence ID" value="MFB5759080.1"/>
    <property type="molecule type" value="Genomic_DNA"/>
</dbReference>
<name>A0ABV5BVB2_9BACL</name>